<dbReference type="GO" id="GO:0009922">
    <property type="term" value="F:fatty acid elongase activity"/>
    <property type="evidence" value="ECO:0007669"/>
    <property type="project" value="UniProtKB-EC"/>
</dbReference>
<dbReference type="GO" id="GO:0034626">
    <property type="term" value="P:fatty acid elongation, polyunsaturated fatty acid"/>
    <property type="evidence" value="ECO:0007669"/>
    <property type="project" value="TreeGrafter"/>
</dbReference>
<dbReference type="OrthoDB" id="434092at2759"/>
<sequence>MAGLFSFMEGYNQFMKEHADPRTKDWFLSGQPGRLILILVTYFYFCTKVGPRYMKGRKPYELKKTIQFYNFLQVVGSAYLFYEGLAAGWTEYSFTCQPVVPGEKGQRMARGVWLYFICKLIELLDTVFFVLRKKFNQVSYLHLYHHTLMPVCAWIGVTFLPGGHGTLLGLINCFIHVIMYSYYFLSSLGPQYQKYLWWKKHVTALQMFQFCIVFWHNFQVLFRPCDYPKFLNFLLATQAAYFFYLFGCFYVNSYLKNKNKSKSQDNKSITAQNGHAQNGKVQNGVILENGSHANGNAIENGSLPNGNIKENGVSQNGKTKVQ</sequence>
<evidence type="ECO:0000256" key="6">
    <source>
        <dbReference type="ARBA" id="ARBA00022989"/>
    </source>
</evidence>
<keyword evidence="13" id="KW-1185">Reference proteome</keyword>
<feature type="transmembrane region" description="Helical" evidence="10">
    <location>
        <begin position="26"/>
        <end position="45"/>
    </location>
</feature>
<evidence type="ECO:0000313" key="12">
    <source>
        <dbReference type="EMBL" id="CAH1104242.1"/>
    </source>
</evidence>
<evidence type="ECO:0000256" key="5">
    <source>
        <dbReference type="ARBA" id="ARBA00022832"/>
    </source>
</evidence>
<comment type="catalytic activity">
    <reaction evidence="10">
        <text>a very-long-chain acyl-CoA + malonyl-CoA + H(+) = a very-long-chain 3-oxoacyl-CoA + CO2 + CoA</text>
        <dbReference type="Rhea" id="RHEA:32727"/>
        <dbReference type="ChEBI" id="CHEBI:15378"/>
        <dbReference type="ChEBI" id="CHEBI:16526"/>
        <dbReference type="ChEBI" id="CHEBI:57287"/>
        <dbReference type="ChEBI" id="CHEBI:57384"/>
        <dbReference type="ChEBI" id="CHEBI:90725"/>
        <dbReference type="ChEBI" id="CHEBI:90736"/>
        <dbReference type="EC" id="2.3.1.199"/>
    </reaction>
</comment>
<evidence type="ECO:0000256" key="2">
    <source>
        <dbReference type="ARBA" id="ARBA00022516"/>
    </source>
</evidence>
<dbReference type="PANTHER" id="PTHR11157:SF28">
    <property type="entry name" value="ELONGATION OF VERY LONG CHAIN FATTY ACIDS PROTEIN"/>
    <property type="match status" value="1"/>
</dbReference>
<feature type="region of interest" description="Disordered" evidence="11">
    <location>
        <begin position="298"/>
        <end position="322"/>
    </location>
</feature>
<dbReference type="InterPro" id="IPR002076">
    <property type="entry name" value="ELO_fam"/>
</dbReference>
<reference evidence="12" key="1">
    <citation type="submission" date="2022-01" db="EMBL/GenBank/DDBJ databases">
        <authorList>
            <person name="King R."/>
        </authorList>
    </citation>
    <scope>NUCLEOTIDE SEQUENCE</scope>
</reference>
<dbReference type="GO" id="GO:0005789">
    <property type="term" value="C:endoplasmic reticulum membrane"/>
    <property type="evidence" value="ECO:0007669"/>
    <property type="project" value="TreeGrafter"/>
</dbReference>
<feature type="transmembrane region" description="Helical" evidence="10">
    <location>
        <begin position="197"/>
        <end position="218"/>
    </location>
</feature>
<feature type="transmembrane region" description="Helical" evidence="10">
    <location>
        <begin position="143"/>
        <end position="161"/>
    </location>
</feature>
<evidence type="ECO:0000256" key="4">
    <source>
        <dbReference type="ARBA" id="ARBA00022692"/>
    </source>
</evidence>
<organism evidence="12 13">
    <name type="scientific">Psylliodes chrysocephalus</name>
    <dbReference type="NCBI Taxonomy" id="3402493"/>
    <lineage>
        <taxon>Eukaryota</taxon>
        <taxon>Metazoa</taxon>
        <taxon>Ecdysozoa</taxon>
        <taxon>Arthropoda</taxon>
        <taxon>Hexapoda</taxon>
        <taxon>Insecta</taxon>
        <taxon>Pterygota</taxon>
        <taxon>Neoptera</taxon>
        <taxon>Endopterygota</taxon>
        <taxon>Coleoptera</taxon>
        <taxon>Polyphaga</taxon>
        <taxon>Cucujiformia</taxon>
        <taxon>Chrysomeloidea</taxon>
        <taxon>Chrysomelidae</taxon>
        <taxon>Galerucinae</taxon>
        <taxon>Alticini</taxon>
        <taxon>Psylliodes</taxon>
    </lineage>
</organism>
<dbReference type="GO" id="GO:0019367">
    <property type="term" value="P:fatty acid elongation, saturated fatty acid"/>
    <property type="evidence" value="ECO:0007669"/>
    <property type="project" value="TreeGrafter"/>
</dbReference>
<dbReference type="GO" id="GO:0042761">
    <property type="term" value="P:very long-chain fatty acid biosynthetic process"/>
    <property type="evidence" value="ECO:0007669"/>
    <property type="project" value="TreeGrafter"/>
</dbReference>
<feature type="compositionally biased region" description="Polar residues" evidence="11">
    <location>
        <begin position="312"/>
        <end position="322"/>
    </location>
</feature>
<keyword evidence="7 10" id="KW-0443">Lipid metabolism</keyword>
<evidence type="ECO:0000256" key="10">
    <source>
        <dbReference type="RuleBase" id="RU361115"/>
    </source>
</evidence>
<comment type="similarity">
    <text evidence="10">Belongs to the ELO family.</text>
</comment>
<name>A0A9P0GC77_9CUCU</name>
<evidence type="ECO:0000256" key="3">
    <source>
        <dbReference type="ARBA" id="ARBA00022679"/>
    </source>
</evidence>
<feature type="transmembrane region" description="Helical" evidence="10">
    <location>
        <begin position="230"/>
        <end position="252"/>
    </location>
</feature>
<keyword evidence="2 10" id="KW-0444">Lipid biosynthesis</keyword>
<keyword evidence="8 10" id="KW-0472">Membrane</keyword>
<comment type="subcellular location">
    <subcellularLocation>
        <location evidence="1">Membrane</location>
        <topology evidence="1">Multi-pass membrane protein</topology>
    </subcellularLocation>
</comment>
<dbReference type="Proteomes" id="UP001153636">
    <property type="component" value="Chromosome 16"/>
</dbReference>
<gene>
    <name evidence="12" type="ORF">PSYICH_LOCUS5174</name>
</gene>
<evidence type="ECO:0000313" key="13">
    <source>
        <dbReference type="Proteomes" id="UP001153636"/>
    </source>
</evidence>
<proteinExistence type="inferred from homology"/>
<keyword evidence="6 10" id="KW-1133">Transmembrane helix</keyword>
<feature type="transmembrane region" description="Helical" evidence="10">
    <location>
        <begin position="167"/>
        <end position="185"/>
    </location>
</feature>
<feature type="transmembrane region" description="Helical" evidence="10">
    <location>
        <begin position="66"/>
        <end position="82"/>
    </location>
</feature>
<evidence type="ECO:0000256" key="8">
    <source>
        <dbReference type="ARBA" id="ARBA00023136"/>
    </source>
</evidence>
<keyword evidence="4 10" id="KW-0812">Transmembrane</keyword>
<dbReference type="GO" id="GO:0034625">
    <property type="term" value="P:fatty acid elongation, monounsaturated fatty acid"/>
    <property type="evidence" value="ECO:0007669"/>
    <property type="project" value="TreeGrafter"/>
</dbReference>
<accession>A0A9P0GC77</accession>
<dbReference type="GO" id="GO:0030148">
    <property type="term" value="P:sphingolipid biosynthetic process"/>
    <property type="evidence" value="ECO:0007669"/>
    <property type="project" value="TreeGrafter"/>
</dbReference>
<keyword evidence="9 10" id="KW-0275">Fatty acid biosynthesis</keyword>
<keyword evidence="3 10" id="KW-0808">Transferase</keyword>
<dbReference type="PANTHER" id="PTHR11157">
    <property type="entry name" value="FATTY ACID ACYL TRANSFERASE-RELATED"/>
    <property type="match status" value="1"/>
</dbReference>
<evidence type="ECO:0000256" key="1">
    <source>
        <dbReference type="ARBA" id="ARBA00004141"/>
    </source>
</evidence>
<feature type="transmembrane region" description="Helical" evidence="10">
    <location>
        <begin position="112"/>
        <end position="131"/>
    </location>
</feature>
<protein>
    <recommendedName>
        <fullName evidence="10">Elongation of very long chain fatty acids protein</fullName>
        <ecNumber evidence="10">2.3.1.199</ecNumber>
    </recommendedName>
    <alternativeName>
        <fullName evidence="10">Very-long-chain 3-oxoacyl-CoA synthase</fullName>
    </alternativeName>
</protein>
<dbReference type="AlphaFoldDB" id="A0A9P0GC77"/>
<evidence type="ECO:0000256" key="11">
    <source>
        <dbReference type="SAM" id="MobiDB-lite"/>
    </source>
</evidence>
<dbReference type="EC" id="2.3.1.199" evidence="10"/>
<dbReference type="Pfam" id="PF01151">
    <property type="entry name" value="ELO"/>
    <property type="match status" value="1"/>
</dbReference>
<evidence type="ECO:0000256" key="9">
    <source>
        <dbReference type="ARBA" id="ARBA00023160"/>
    </source>
</evidence>
<keyword evidence="5 10" id="KW-0276">Fatty acid metabolism</keyword>
<dbReference type="EMBL" id="OV651828">
    <property type="protein sequence ID" value="CAH1104242.1"/>
    <property type="molecule type" value="Genomic_DNA"/>
</dbReference>
<evidence type="ECO:0000256" key="7">
    <source>
        <dbReference type="ARBA" id="ARBA00023098"/>
    </source>
</evidence>